<feature type="transmembrane region" description="Helical" evidence="1">
    <location>
        <begin position="137"/>
        <end position="155"/>
    </location>
</feature>
<dbReference type="InterPro" id="IPR050327">
    <property type="entry name" value="Proton-linked_MCT"/>
</dbReference>
<dbReference type="SUPFAM" id="SSF103473">
    <property type="entry name" value="MFS general substrate transporter"/>
    <property type="match status" value="1"/>
</dbReference>
<dbReference type="Proteomes" id="UP000604341">
    <property type="component" value="Unassembled WGS sequence"/>
</dbReference>
<accession>A0ABQ2FPK9</accession>
<feature type="transmembrane region" description="Helical" evidence="1">
    <location>
        <begin position="243"/>
        <end position="261"/>
    </location>
</feature>
<organism evidence="2 3">
    <name type="scientific">Deinococcus radiotolerans</name>
    <dbReference type="NCBI Taxonomy" id="1309407"/>
    <lineage>
        <taxon>Bacteria</taxon>
        <taxon>Thermotogati</taxon>
        <taxon>Deinococcota</taxon>
        <taxon>Deinococci</taxon>
        <taxon>Deinococcales</taxon>
        <taxon>Deinococcaceae</taxon>
        <taxon>Deinococcus</taxon>
    </lineage>
</organism>
<keyword evidence="1" id="KW-1133">Transmembrane helix</keyword>
<sequence>MTARPASTRPLVWTLALLCTVSYGALYYAQPLLAVATEHATGWTRVQTGLAFTAALLVSAVLAPRVGRHLDQRGGRHLLSGGALCGAAAFVILALTRDYGVFLCAWLLAGLAMTLTFYEAAFTVLGQHVAGARRTRATLTVTLVAGLASTIFVPLTTLLLDTAGLRGALFGLAGLLLAVAGLAWWKVPDREVEPASQATGPFTPDRAAWQLAASLTLARIVTVGVGLQLAPLLLASGYRPGEAAALTGLLGLSALPGRVVFVPCLRWVGPVPLTITLMGLLAAGTGLLLSGSTALKVTGIVLFGLASGALTLARSELLVRGYPSGLYGAVNGWLARPVNLAQALTPVLMGGLYLWTGGYRVSLLLLSGVGAVAAWLVSGVNGRTEARQSQGARAIQK</sequence>
<comment type="caution">
    <text evidence="2">The sequence shown here is derived from an EMBL/GenBank/DDBJ whole genome shotgun (WGS) entry which is preliminary data.</text>
</comment>
<feature type="transmembrane region" description="Helical" evidence="1">
    <location>
        <begin position="48"/>
        <end position="66"/>
    </location>
</feature>
<evidence type="ECO:0000313" key="3">
    <source>
        <dbReference type="Proteomes" id="UP000604341"/>
    </source>
</evidence>
<dbReference type="PANTHER" id="PTHR11360">
    <property type="entry name" value="MONOCARBOXYLATE TRANSPORTER"/>
    <property type="match status" value="1"/>
</dbReference>
<reference evidence="3" key="1">
    <citation type="journal article" date="2019" name="Int. J. Syst. Evol. Microbiol.">
        <title>The Global Catalogue of Microorganisms (GCM) 10K type strain sequencing project: providing services to taxonomists for standard genome sequencing and annotation.</title>
        <authorList>
            <consortium name="The Broad Institute Genomics Platform"/>
            <consortium name="The Broad Institute Genome Sequencing Center for Infectious Disease"/>
            <person name="Wu L."/>
            <person name="Ma J."/>
        </authorList>
    </citation>
    <scope>NUCLEOTIDE SEQUENCE [LARGE SCALE GENOMIC DNA]</scope>
    <source>
        <strain evidence="3">JCM 19173</strain>
    </source>
</reference>
<feature type="transmembrane region" description="Helical" evidence="1">
    <location>
        <begin position="361"/>
        <end position="380"/>
    </location>
</feature>
<feature type="transmembrane region" description="Helical" evidence="1">
    <location>
        <begin position="167"/>
        <end position="187"/>
    </location>
</feature>
<proteinExistence type="predicted"/>
<keyword evidence="1" id="KW-0472">Membrane</keyword>
<gene>
    <name evidence="2" type="ORF">GCM10010844_36260</name>
</gene>
<evidence type="ECO:0000256" key="1">
    <source>
        <dbReference type="SAM" id="Phobius"/>
    </source>
</evidence>
<dbReference type="InterPro" id="IPR011701">
    <property type="entry name" value="MFS"/>
</dbReference>
<protein>
    <submittedName>
        <fullName evidence="2">MFS transporter</fullName>
    </submittedName>
</protein>
<dbReference type="InterPro" id="IPR036259">
    <property type="entry name" value="MFS_trans_sf"/>
</dbReference>
<dbReference type="PANTHER" id="PTHR11360:SF290">
    <property type="entry name" value="MONOCARBOXYLATE MFS PERMEASE"/>
    <property type="match status" value="1"/>
</dbReference>
<name>A0ABQ2FPK9_9DEIO</name>
<feature type="transmembrane region" description="Helical" evidence="1">
    <location>
        <begin position="78"/>
        <end position="94"/>
    </location>
</feature>
<evidence type="ECO:0000313" key="2">
    <source>
        <dbReference type="EMBL" id="GGL14220.1"/>
    </source>
</evidence>
<keyword evidence="3" id="KW-1185">Reference proteome</keyword>
<dbReference type="Pfam" id="PF07690">
    <property type="entry name" value="MFS_1"/>
    <property type="match status" value="1"/>
</dbReference>
<dbReference type="EMBL" id="BMPE01000018">
    <property type="protein sequence ID" value="GGL14220.1"/>
    <property type="molecule type" value="Genomic_DNA"/>
</dbReference>
<keyword evidence="1" id="KW-0812">Transmembrane</keyword>
<feature type="transmembrane region" description="Helical" evidence="1">
    <location>
        <begin position="100"/>
        <end position="125"/>
    </location>
</feature>
<feature type="transmembrane region" description="Helical" evidence="1">
    <location>
        <begin position="208"/>
        <end position="231"/>
    </location>
</feature>
<feature type="transmembrane region" description="Helical" evidence="1">
    <location>
        <begin position="268"/>
        <end position="288"/>
    </location>
</feature>
<dbReference type="Gene3D" id="1.20.1250.20">
    <property type="entry name" value="MFS general substrate transporter like domains"/>
    <property type="match status" value="1"/>
</dbReference>
<dbReference type="RefSeq" id="WP_189070390.1">
    <property type="nucleotide sequence ID" value="NZ_BMPE01000018.1"/>
</dbReference>